<accession>A0AAD5UYP4</accession>
<gene>
    <name evidence="1" type="ORF">NLI96_g7655</name>
</gene>
<dbReference type="Gene3D" id="3.80.10.10">
    <property type="entry name" value="Ribonuclease Inhibitor"/>
    <property type="match status" value="1"/>
</dbReference>
<dbReference type="InterPro" id="IPR032675">
    <property type="entry name" value="LRR_dom_sf"/>
</dbReference>
<dbReference type="AlphaFoldDB" id="A0AAD5UYP4"/>
<evidence type="ECO:0000313" key="1">
    <source>
        <dbReference type="EMBL" id="KAJ3481437.1"/>
    </source>
</evidence>
<dbReference type="Proteomes" id="UP001212997">
    <property type="component" value="Unassembled WGS sequence"/>
</dbReference>
<proteinExistence type="predicted"/>
<protein>
    <submittedName>
        <fullName evidence="1">Uncharacterized protein</fullName>
    </submittedName>
</protein>
<dbReference type="SUPFAM" id="SSF52047">
    <property type="entry name" value="RNI-like"/>
    <property type="match status" value="1"/>
</dbReference>
<name>A0AAD5UYP4_9APHY</name>
<organism evidence="1 2">
    <name type="scientific">Meripilus lineatus</name>
    <dbReference type="NCBI Taxonomy" id="2056292"/>
    <lineage>
        <taxon>Eukaryota</taxon>
        <taxon>Fungi</taxon>
        <taxon>Dikarya</taxon>
        <taxon>Basidiomycota</taxon>
        <taxon>Agaricomycotina</taxon>
        <taxon>Agaricomycetes</taxon>
        <taxon>Polyporales</taxon>
        <taxon>Meripilaceae</taxon>
        <taxon>Meripilus</taxon>
    </lineage>
</organism>
<keyword evidence="2" id="KW-1185">Reference proteome</keyword>
<dbReference type="EMBL" id="JANAWD010000321">
    <property type="protein sequence ID" value="KAJ3481437.1"/>
    <property type="molecule type" value="Genomic_DNA"/>
</dbReference>
<comment type="caution">
    <text evidence="1">The sequence shown here is derived from an EMBL/GenBank/DDBJ whole genome shotgun (WGS) entry which is preliminary data.</text>
</comment>
<sequence>MILELPPFPPAPHLEVFDFKLQIPAPTPQVFPLLFSNTNSPRIQQIGFRRLPFSNISPFLRSTLTKISVTSCNLNAQDCSVFAYSLQAMSGLRELLLSSVDVPEIDPRIMPRDLKLPTLQVLTVFVDGSSSIMHLVSCISIPHDTHMHFHYRVNPPPRFHSLWAELDQFILGIGNLVTSNMLGGVPTFRTIRLQGSGGYALGVWHEELTEGSRLGVGDDDPDPDLLVRIRGTGLSLSTASLLRRLCGILPLSSVRTGFLVFKAVERSSAWHNILSAVNDSEIRHLQVSTSNAVYFCRALSKWSETRPTLPLPNIDRLVLYEAQFLHSQHPFRSTHFQRIKSWLRLRADRGHKIRRLEFREAVNFWEGDLDVLRDCVDDLIWDNVEKIPDDPPPHHYVFGAPSISLEEEKEDDLEPHLLVDQANAFEGDQ</sequence>
<evidence type="ECO:0000313" key="2">
    <source>
        <dbReference type="Proteomes" id="UP001212997"/>
    </source>
</evidence>
<reference evidence="1" key="1">
    <citation type="submission" date="2022-07" db="EMBL/GenBank/DDBJ databases">
        <title>Genome Sequence of Physisporinus lineatus.</title>
        <authorList>
            <person name="Buettner E."/>
        </authorList>
    </citation>
    <scope>NUCLEOTIDE SEQUENCE</scope>
    <source>
        <strain evidence="1">VT162</strain>
    </source>
</reference>